<comment type="caution">
    <text evidence="2">The sequence shown here is derived from an EMBL/GenBank/DDBJ whole genome shotgun (WGS) entry which is preliminary data.</text>
</comment>
<evidence type="ECO:0000313" key="2">
    <source>
        <dbReference type="EMBL" id="MCT2584394.1"/>
    </source>
</evidence>
<name>A0ABT2JAS5_9PSEU</name>
<feature type="compositionally biased region" description="Basic and acidic residues" evidence="1">
    <location>
        <begin position="11"/>
        <end position="20"/>
    </location>
</feature>
<dbReference type="Proteomes" id="UP001156441">
    <property type="component" value="Unassembled WGS sequence"/>
</dbReference>
<evidence type="ECO:0000313" key="3">
    <source>
        <dbReference type="Proteomes" id="UP001156441"/>
    </source>
</evidence>
<dbReference type="EMBL" id="JAFFZE010000012">
    <property type="protein sequence ID" value="MCT2584394.1"/>
    <property type="molecule type" value="Genomic_DNA"/>
</dbReference>
<dbReference type="RefSeq" id="WP_260191796.1">
    <property type="nucleotide sequence ID" value="NZ_JAFFZE010000012.1"/>
</dbReference>
<gene>
    <name evidence="2" type="ORF">JT362_14810</name>
</gene>
<organism evidence="2 3">
    <name type="scientific">Actinophytocola gossypii</name>
    <dbReference type="NCBI Taxonomy" id="2812003"/>
    <lineage>
        <taxon>Bacteria</taxon>
        <taxon>Bacillati</taxon>
        <taxon>Actinomycetota</taxon>
        <taxon>Actinomycetes</taxon>
        <taxon>Pseudonocardiales</taxon>
        <taxon>Pseudonocardiaceae</taxon>
    </lineage>
</organism>
<evidence type="ECO:0000256" key="1">
    <source>
        <dbReference type="SAM" id="MobiDB-lite"/>
    </source>
</evidence>
<sequence>MIAVEQDADLADLRTHPDEHGLPRLRQALDLADLPVTIEFRFTATTGARVH</sequence>
<feature type="compositionally biased region" description="Acidic residues" evidence="1">
    <location>
        <begin position="1"/>
        <end position="10"/>
    </location>
</feature>
<accession>A0ABT2JAS5</accession>
<protein>
    <submittedName>
        <fullName evidence="2">Uncharacterized protein</fullName>
    </submittedName>
</protein>
<keyword evidence="3" id="KW-1185">Reference proteome</keyword>
<feature type="region of interest" description="Disordered" evidence="1">
    <location>
        <begin position="1"/>
        <end position="20"/>
    </location>
</feature>
<reference evidence="2 3" key="1">
    <citation type="submission" date="2021-02" db="EMBL/GenBank/DDBJ databases">
        <title>Actinophytocola xerophila sp. nov., isolated from soil of cotton cropping field.</title>
        <authorList>
            <person name="Huang R."/>
            <person name="Chen X."/>
            <person name="Ge X."/>
            <person name="Liu W."/>
        </authorList>
    </citation>
    <scope>NUCLEOTIDE SEQUENCE [LARGE SCALE GENOMIC DNA]</scope>
    <source>
        <strain evidence="2 3">S1-96</strain>
    </source>
</reference>
<proteinExistence type="predicted"/>